<gene>
    <name evidence="1" type="ORF">I5907_05785</name>
</gene>
<dbReference type="Proteomes" id="UP000628448">
    <property type="component" value="Unassembled WGS sequence"/>
</dbReference>
<proteinExistence type="predicted"/>
<organism evidence="1 2">
    <name type="scientific">Panacibacter microcysteis</name>
    <dbReference type="NCBI Taxonomy" id="2793269"/>
    <lineage>
        <taxon>Bacteria</taxon>
        <taxon>Pseudomonadati</taxon>
        <taxon>Bacteroidota</taxon>
        <taxon>Chitinophagia</taxon>
        <taxon>Chitinophagales</taxon>
        <taxon>Chitinophagaceae</taxon>
        <taxon>Panacibacter</taxon>
    </lineage>
</organism>
<name>A0A931E1G3_9BACT</name>
<protein>
    <submittedName>
        <fullName evidence="1">Uncharacterized protein</fullName>
    </submittedName>
</protein>
<sequence>MKKKVNVFVCSKPLQYFNACNITPDNNYKNVLIIENRFKDASAFYQCVKEYDTRWEEVLFKNNYQEVLFVGLFKFNIINLYFYLDWLLIPALMLKIIPCKNLYVYEEGIGSYRSDIFSATPNYRKKIRSAVGVSEYPGFHSKVRGMYVYCGKYYSQKFLAYSKNRTLNVLDFDKNFNEMIGDNLNAALKLFQLDSASFDYCCNKTIALYISSWPFDYAFFDTLNLDTYDYCLVKPHPHITDLQLGDRSDKKIKVVDSGILAEFLVQLIIDRAAAVDIYHYNSTSLIYQKQHSKLRKIINLATNTADYDIISSNLKSCCGL</sequence>
<keyword evidence="2" id="KW-1185">Reference proteome</keyword>
<reference evidence="1" key="1">
    <citation type="submission" date="2020-11" db="EMBL/GenBank/DDBJ databases">
        <title>Bacterial whole genome sequence for Panacibacter sp. DH6.</title>
        <authorList>
            <person name="Le V."/>
            <person name="Ko S."/>
            <person name="Ahn C.-Y."/>
            <person name="Oh H.-M."/>
        </authorList>
    </citation>
    <scope>NUCLEOTIDE SEQUENCE</scope>
    <source>
        <strain evidence="1">DH6</strain>
    </source>
</reference>
<accession>A0A931E1G3</accession>
<dbReference type="EMBL" id="JADWYR010000001">
    <property type="protein sequence ID" value="MBG9375735.1"/>
    <property type="molecule type" value="Genomic_DNA"/>
</dbReference>
<comment type="caution">
    <text evidence="1">The sequence shown here is derived from an EMBL/GenBank/DDBJ whole genome shotgun (WGS) entry which is preliminary data.</text>
</comment>
<evidence type="ECO:0000313" key="2">
    <source>
        <dbReference type="Proteomes" id="UP000628448"/>
    </source>
</evidence>
<dbReference type="RefSeq" id="WP_196989771.1">
    <property type="nucleotide sequence ID" value="NZ_JADWYR010000001.1"/>
</dbReference>
<evidence type="ECO:0000313" key="1">
    <source>
        <dbReference type="EMBL" id="MBG9375735.1"/>
    </source>
</evidence>
<dbReference type="AlphaFoldDB" id="A0A931E1G3"/>